<evidence type="ECO:0000259" key="15">
    <source>
        <dbReference type="SMART" id="SM01063"/>
    </source>
</evidence>
<keyword evidence="17" id="KW-1185">Reference proteome</keyword>
<feature type="region of interest" description="Disordered" evidence="14">
    <location>
        <begin position="596"/>
        <end position="622"/>
    </location>
</feature>
<gene>
    <name evidence="16" type="ORF">SELMODRAFT_120650</name>
</gene>
<sequence>MSRRNASICACLGAVLVAALLESALAFDYSDALGKTFLYYEAQRSGRLPPSQRASWRGDSALDDGKSQGVDLVGGYYDAGDNVKFGLPMAFTITMLSWSAIEYGKQIDGAGQMGFAKEAIKWGTDYFLKAHTAPFELWGQVGDGLNDHGCWQRPEDMTTSRRAYKIDTSNPGSDLAGETAAAMAAASIALRSSDPAYSDLLVEHSKQLFEFADKYRGKYDSSIRLAQNFYTSKSGYADELLWASLWLYEATGDEQYLDYAVDNGGALGGTIWGLMEFSWDVKYPGVQVLASKILMQGRASPRHIPTLELFQSKAQFFLCAALQKNNGFHLPRTPGGLMYVRSWNNMQYVVTASFLLTVYSDYLASSPQQLQCPRQSSDSSELLALAKSQVDYILGDNPRATSYLIGFGQNYPRQVHHRASSIVSIKVDNAFVSCRGGYSSWYLRKMSDPNVLIGALVGGPDLYDNFADERYNFEQTEPATYNTGPLIGILARLLQDHRYQQSKLPGRNLSLFLTARVSECSRTYIFSLVSQSSRPQRRGVKSVLSIRQRLVGSWTLEGQVQYKYEVTVKNTSRRRTVKAIVLQINRLQEGQYWGLTRTSSSSSSTSRSTSSTSSSSSSDAGEGSFTFPHWRSSLNPLESFVFVYINAASGERAKIRVASYRTTAPGSSV</sequence>
<keyword evidence="11 12" id="KW-0624">Polysaccharide degradation</keyword>
<feature type="active site" evidence="12">
    <location>
        <position position="416"/>
    </location>
</feature>
<keyword evidence="6 12" id="KW-0378">Hydrolase</keyword>
<comment type="similarity">
    <text evidence="3 12 13">Belongs to the glycosyl hydrolase 9 (cellulase E) family.</text>
</comment>
<protein>
    <recommendedName>
        <fullName evidence="13">Endoglucanase</fullName>
        <ecNumber evidence="13">3.2.1.4</ecNumber>
    </recommendedName>
</protein>
<dbReference type="EMBL" id="GL377628">
    <property type="protein sequence ID" value="EFJ14373.1"/>
    <property type="molecule type" value="Genomic_DNA"/>
</dbReference>
<keyword evidence="10 12" id="KW-0326">Glycosidase</keyword>
<organism evidence="17">
    <name type="scientific">Selaginella moellendorffii</name>
    <name type="common">Spikemoss</name>
    <dbReference type="NCBI Taxonomy" id="88036"/>
    <lineage>
        <taxon>Eukaryota</taxon>
        <taxon>Viridiplantae</taxon>
        <taxon>Streptophyta</taxon>
        <taxon>Embryophyta</taxon>
        <taxon>Tracheophyta</taxon>
        <taxon>Lycopodiopsida</taxon>
        <taxon>Selaginellales</taxon>
        <taxon>Selaginellaceae</taxon>
        <taxon>Selaginella</taxon>
    </lineage>
</organism>
<feature type="chain" id="PRO_5018376797" description="Endoglucanase" evidence="13">
    <location>
        <begin position="27"/>
        <end position="669"/>
    </location>
</feature>
<dbReference type="InterPro" id="IPR012341">
    <property type="entry name" value="6hp_glycosidase-like_sf"/>
</dbReference>
<evidence type="ECO:0000256" key="9">
    <source>
        <dbReference type="ARBA" id="ARBA00023277"/>
    </source>
</evidence>
<reference evidence="16 17" key="1">
    <citation type="journal article" date="2011" name="Science">
        <title>The Selaginella genome identifies genetic changes associated with the evolution of vascular plants.</title>
        <authorList>
            <person name="Banks J.A."/>
            <person name="Nishiyama T."/>
            <person name="Hasebe M."/>
            <person name="Bowman J.L."/>
            <person name="Gribskov M."/>
            <person name="dePamphilis C."/>
            <person name="Albert V.A."/>
            <person name="Aono N."/>
            <person name="Aoyama T."/>
            <person name="Ambrose B.A."/>
            <person name="Ashton N.W."/>
            <person name="Axtell M.J."/>
            <person name="Barker E."/>
            <person name="Barker M.S."/>
            <person name="Bennetzen J.L."/>
            <person name="Bonawitz N.D."/>
            <person name="Chapple C."/>
            <person name="Cheng C."/>
            <person name="Correa L.G."/>
            <person name="Dacre M."/>
            <person name="DeBarry J."/>
            <person name="Dreyer I."/>
            <person name="Elias M."/>
            <person name="Engstrom E.M."/>
            <person name="Estelle M."/>
            <person name="Feng L."/>
            <person name="Finet C."/>
            <person name="Floyd S.K."/>
            <person name="Frommer W.B."/>
            <person name="Fujita T."/>
            <person name="Gramzow L."/>
            <person name="Gutensohn M."/>
            <person name="Harholt J."/>
            <person name="Hattori M."/>
            <person name="Heyl A."/>
            <person name="Hirai T."/>
            <person name="Hiwatashi Y."/>
            <person name="Ishikawa M."/>
            <person name="Iwata M."/>
            <person name="Karol K.G."/>
            <person name="Koehler B."/>
            <person name="Kolukisaoglu U."/>
            <person name="Kubo M."/>
            <person name="Kurata T."/>
            <person name="Lalonde S."/>
            <person name="Li K."/>
            <person name="Li Y."/>
            <person name="Litt A."/>
            <person name="Lyons E."/>
            <person name="Manning G."/>
            <person name="Maruyama T."/>
            <person name="Michael T.P."/>
            <person name="Mikami K."/>
            <person name="Miyazaki S."/>
            <person name="Morinaga S."/>
            <person name="Murata T."/>
            <person name="Mueller-Roeber B."/>
            <person name="Nelson D.R."/>
            <person name="Obara M."/>
            <person name="Oguri Y."/>
            <person name="Olmstead R.G."/>
            <person name="Onodera N."/>
            <person name="Petersen B.L."/>
            <person name="Pils B."/>
            <person name="Prigge M."/>
            <person name="Rensing S.A."/>
            <person name="Riano-Pachon D.M."/>
            <person name="Roberts A.W."/>
            <person name="Sato Y."/>
            <person name="Scheller H.V."/>
            <person name="Schulz B."/>
            <person name="Schulz C."/>
            <person name="Shakirov E.V."/>
            <person name="Shibagaki N."/>
            <person name="Shinohara N."/>
            <person name="Shippen D.E."/>
            <person name="Soerensen I."/>
            <person name="Sotooka R."/>
            <person name="Sugimoto N."/>
            <person name="Sugita M."/>
            <person name="Sumikawa N."/>
            <person name="Tanurdzic M."/>
            <person name="Theissen G."/>
            <person name="Ulvskov P."/>
            <person name="Wakazuki S."/>
            <person name="Weng J.K."/>
            <person name="Willats W.W."/>
            <person name="Wipf D."/>
            <person name="Wolf P.G."/>
            <person name="Yang L."/>
            <person name="Zimmer A.D."/>
            <person name="Zhu Q."/>
            <person name="Mitros T."/>
            <person name="Hellsten U."/>
            <person name="Loque D."/>
            <person name="Otillar R."/>
            <person name="Salamov A."/>
            <person name="Schmutz J."/>
            <person name="Shapiro H."/>
            <person name="Lindquist E."/>
            <person name="Lucas S."/>
            <person name="Rokhsar D."/>
            <person name="Grigoriev I.V."/>
        </authorList>
    </citation>
    <scope>NUCLEOTIDE SEQUENCE [LARGE SCALE GENOMIC DNA]</scope>
</reference>
<feature type="compositionally biased region" description="Low complexity" evidence="14">
    <location>
        <begin position="596"/>
        <end position="618"/>
    </location>
</feature>
<dbReference type="InParanoid" id="D8SN09"/>
<evidence type="ECO:0000256" key="2">
    <source>
        <dbReference type="ARBA" id="ARBA00004613"/>
    </source>
</evidence>
<evidence type="ECO:0000313" key="17">
    <source>
        <dbReference type="Proteomes" id="UP000001514"/>
    </source>
</evidence>
<dbReference type="PANTHER" id="PTHR22298">
    <property type="entry name" value="ENDO-1,4-BETA-GLUCANASE"/>
    <property type="match status" value="1"/>
</dbReference>
<dbReference type="STRING" id="88036.D8SN09"/>
<dbReference type="KEGG" id="smo:SELMODRAFT_120650"/>
<evidence type="ECO:0000256" key="6">
    <source>
        <dbReference type="ARBA" id="ARBA00022801"/>
    </source>
</evidence>
<dbReference type="AlphaFoldDB" id="D8SN09"/>
<evidence type="ECO:0000256" key="14">
    <source>
        <dbReference type="SAM" id="MobiDB-lite"/>
    </source>
</evidence>
<dbReference type="Proteomes" id="UP000001514">
    <property type="component" value="Unassembled WGS sequence"/>
</dbReference>
<keyword evidence="4" id="KW-0964">Secreted</keyword>
<dbReference type="GO" id="GO:0030246">
    <property type="term" value="F:carbohydrate binding"/>
    <property type="evidence" value="ECO:0007669"/>
    <property type="project" value="InterPro"/>
</dbReference>
<keyword evidence="5 13" id="KW-0732">Signal</keyword>
<dbReference type="SMART" id="SM01063">
    <property type="entry name" value="CBM49"/>
    <property type="match status" value="1"/>
</dbReference>
<proteinExistence type="inferred from homology"/>
<accession>D8SN09</accession>
<comment type="subcellular location">
    <subcellularLocation>
        <location evidence="2">Secreted</location>
    </subcellularLocation>
</comment>
<dbReference type="GO" id="GO:0008810">
    <property type="term" value="F:cellulase activity"/>
    <property type="evidence" value="ECO:0007669"/>
    <property type="project" value="UniProtKB-EC"/>
</dbReference>
<dbReference type="FunFam" id="1.50.10.10:FF:000020">
    <property type="entry name" value="Endoglucanase"/>
    <property type="match status" value="1"/>
</dbReference>
<dbReference type="Pfam" id="PF09478">
    <property type="entry name" value="CBM49"/>
    <property type="match status" value="1"/>
</dbReference>
<dbReference type="PROSITE" id="PS00592">
    <property type="entry name" value="GH9_2"/>
    <property type="match status" value="1"/>
</dbReference>
<dbReference type="GO" id="GO:0005576">
    <property type="term" value="C:extracellular region"/>
    <property type="evidence" value="ECO:0007669"/>
    <property type="project" value="UniProtKB-SubCell"/>
</dbReference>
<dbReference type="EC" id="3.2.1.4" evidence="13"/>
<evidence type="ECO:0000256" key="12">
    <source>
        <dbReference type="PROSITE-ProRule" id="PRU10059"/>
    </source>
</evidence>
<evidence type="ECO:0000256" key="10">
    <source>
        <dbReference type="ARBA" id="ARBA00023295"/>
    </source>
</evidence>
<dbReference type="SUPFAM" id="SSF48208">
    <property type="entry name" value="Six-hairpin glycosidases"/>
    <property type="match status" value="1"/>
</dbReference>
<dbReference type="InterPro" id="IPR018221">
    <property type="entry name" value="Glyco_hydro_9_His_AS"/>
</dbReference>
<dbReference type="eggNOG" id="ENOG502QRF6">
    <property type="taxonomic scope" value="Eukaryota"/>
</dbReference>
<dbReference type="Gramene" id="EFJ14373">
    <property type="protein sequence ID" value="EFJ14373"/>
    <property type="gene ID" value="SELMODRAFT_120650"/>
</dbReference>
<dbReference type="InterPro" id="IPR019028">
    <property type="entry name" value="CBM_49"/>
</dbReference>
<evidence type="ECO:0000256" key="11">
    <source>
        <dbReference type="ARBA" id="ARBA00023326"/>
    </source>
</evidence>
<dbReference type="Gene3D" id="1.50.10.10">
    <property type="match status" value="1"/>
</dbReference>
<evidence type="ECO:0000256" key="13">
    <source>
        <dbReference type="RuleBase" id="RU361166"/>
    </source>
</evidence>
<name>D8SN09_SELML</name>
<keyword evidence="7 13" id="KW-0136">Cellulose degradation</keyword>
<evidence type="ECO:0000256" key="4">
    <source>
        <dbReference type="ARBA" id="ARBA00022525"/>
    </source>
</evidence>
<dbReference type="OMA" id="NCKTRIT"/>
<evidence type="ECO:0000256" key="7">
    <source>
        <dbReference type="ARBA" id="ARBA00023001"/>
    </source>
</evidence>
<dbReference type="HOGENOM" id="CLU_008926_1_4_1"/>
<evidence type="ECO:0000256" key="3">
    <source>
        <dbReference type="ARBA" id="ARBA00007072"/>
    </source>
</evidence>
<comment type="catalytic activity">
    <reaction evidence="1 13">
        <text>Endohydrolysis of (1-&gt;4)-beta-D-glucosidic linkages in cellulose, lichenin and cereal beta-D-glucans.</text>
        <dbReference type="EC" id="3.2.1.4"/>
    </reaction>
</comment>
<keyword evidence="8" id="KW-0325">Glycoprotein</keyword>
<keyword evidence="9 12" id="KW-0119">Carbohydrate metabolism</keyword>
<dbReference type="InterPro" id="IPR001701">
    <property type="entry name" value="Glyco_hydro_9"/>
</dbReference>
<dbReference type="Pfam" id="PF00759">
    <property type="entry name" value="Glyco_hydro_9"/>
    <property type="match status" value="1"/>
</dbReference>
<dbReference type="InterPro" id="IPR008928">
    <property type="entry name" value="6-hairpin_glycosidase_sf"/>
</dbReference>
<evidence type="ECO:0000256" key="8">
    <source>
        <dbReference type="ARBA" id="ARBA00023180"/>
    </source>
</evidence>
<dbReference type="GO" id="GO:0030245">
    <property type="term" value="P:cellulose catabolic process"/>
    <property type="evidence" value="ECO:0007669"/>
    <property type="project" value="UniProtKB-KW"/>
</dbReference>
<feature type="signal peptide" evidence="13">
    <location>
        <begin position="1"/>
        <end position="26"/>
    </location>
</feature>
<evidence type="ECO:0000313" key="16">
    <source>
        <dbReference type="EMBL" id="EFJ14373.1"/>
    </source>
</evidence>
<evidence type="ECO:0000256" key="1">
    <source>
        <dbReference type="ARBA" id="ARBA00000966"/>
    </source>
</evidence>
<evidence type="ECO:0000256" key="5">
    <source>
        <dbReference type="ARBA" id="ARBA00022729"/>
    </source>
</evidence>
<feature type="domain" description="Carbohydrate binding" evidence="15">
    <location>
        <begin position="544"/>
        <end position="647"/>
    </location>
</feature>